<dbReference type="EMBL" id="CP032485">
    <property type="protein sequence ID" value="QDH24658.1"/>
    <property type="molecule type" value="Genomic_DNA"/>
</dbReference>
<dbReference type="Pfam" id="PF05402">
    <property type="entry name" value="PqqD"/>
    <property type="match status" value="1"/>
</dbReference>
<evidence type="ECO:0000313" key="5">
    <source>
        <dbReference type="Proteomes" id="UP000317214"/>
    </source>
</evidence>
<dbReference type="InterPro" id="IPR008792">
    <property type="entry name" value="PQQD"/>
</dbReference>
<dbReference type="Gene3D" id="1.10.10.1150">
    <property type="entry name" value="Coenzyme PQQ synthesis protein D (PqqD)"/>
    <property type="match status" value="1"/>
</dbReference>
<dbReference type="AlphaFoldDB" id="A0A4Y6V721"/>
<organism evidence="4 5">
    <name type="scientific">Neokomagataea tanensis</name>
    <dbReference type="NCBI Taxonomy" id="661191"/>
    <lineage>
        <taxon>Bacteria</taxon>
        <taxon>Pseudomonadati</taxon>
        <taxon>Pseudomonadota</taxon>
        <taxon>Alphaproteobacteria</taxon>
        <taxon>Acetobacterales</taxon>
        <taxon>Acetobacteraceae</taxon>
        <taxon>Neokomagataea</taxon>
    </lineage>
</organism>
<dbReference type="GO" id="GO:0048038">
    <property type="term" value="F:quinone binding"/>
    <property type="evidence" value="ECO:0007669"/>
    <property type="project" value="InterPro"/>
</dbReference>
<name>A0A4Y6V721_9PROT</name>
<comment type="pathway">
    <text evidence="1">Cofactor biosynthesis; pyrroloquinoline quinone biosynthesis.</text>
</comment>
<dbReference type="InterPro" id="IPR041881">
    <property type="entry name" value="PqqD_sf"/>
</dbReference>
<sequence length="97" mass="10804">MTTETPAHINPERVPTLARGYRLQHDKVRNLWLIQAPERALVLEGAAPEIMKLVDGSRTANTIIETLVAQYDAPHDLIAQDVYTLFADLTQKGALRA</sequence>
<dbReference type="Proteomes" id="UP000317214">
    <property type="component" value="Chromosome"/>
</dbReference>
<gene>
    <name evidence="4" type="primary">pqqD</name>
    <name evidence="4" type="ORF">D5366_04815</name>
</gene>
<dbReference type="RefSeq" id="WP_141492500.1">
    <property type="nucleotide sequence ID" value="NZ_CP032485.1"/>
</dbReference>
<dbReference type="UniPathway" id="UPA00539"/>
<evidence type="ECO:0000256" key="2">
    <source>
        <dbReference type="ARBA" id="ARBA00011741"/>
    </source>
</evidence>
<dbReference type="OrthoDB" id="7995890at2"/>
<evidence type="ECO:0000256" key="1">
    <source>
        <dbReference type="ARBA" id="ARBA00004886"/>
    </source>
</evidence>
<proteinExistence type="predicted"/>
<evidence type="ECO:0000256" key="3">
    <source>
        <dbReference type="ARBA" id="ARBA00022905"/>
    </source>
</evidence>
<reference evidence="4 5" key="1">
    <citation type="submission" date="2018-09" db="EMBL/GenBank/DDBJ databases">
        <title>The complete genome sequence of Neokomagataea tanensis NBRC 106556(T).</title>
        <authorList>
            <person name="Chua K.-O."/>
            <person name="See-Too W.-S."/>
            <person name="Hong K.-W."/>
            <person name="Yin W.-F."/>
            <person name="Chan K.-G."/>
        </authorList>
    </citation>
    <scope>NUCLEOTIDE SEQUENCE [LARGE SCALE GENOMIC DNA]</scope>
    <source>
        <strain evidence="5">AH13 \ NBRC 106556</strain>
    </source>
</reference>
<dbReference type="KEGG" id="ntn:D5366_04815"/>
<accession>A0A4Y6V721</accession>
<dbReference type="NCBIfam" id="TIGR03859">
    <property type="entry name" value="PQQ_PqqD"/>
    <property type="match status" value="1"/>
</dbReference>
<evidence type="ECO:0000313" key="4">
    <source>
        <dbReference type="EMBL" id="QDH24658.1"/>
    </source>
</evidence>
<dbReference type="GO" id="GO:0018189">
    <property type="term" value="P:pyrroloquinoline quinone biosynthetic process"/>
    <property type="evidence" value="ECO:0007669"/>
    <property type="project" value="UniProtKB-UniPathway"/>
</dbReference>
<dbReference type="InterPro" id="IPR022479">
    <property type="entry name" value="PqqD_bac"/>
</dbReference>
<keyword evidence="5" id="KW-1185">Reference proteome</keyword>
<protein>
    <submittedName>
        <fullName evidence="4">Pyrroloquinoline quinone biosynthesis peptide chaperone PqqD</fullName>
    </submittedName>
</protein>
<keyword evidence="3" id="KW-0884">PQQ biosynthesis</keyword>
<comment type="subunit">
    <text evidence="2">Monomer. Interacts with PqqE.</text>
</comment>